<keyword evidence="1" id="KW-0812">Transmembrane</keyword>
<dbReference type="Proteomes" id="UP000252519">
    <property type="component" value="Unassembled WGS sequence"/>
</dbReference>
<keyword evidence="3" id="KW-1185">Reference proteome</keyword>
<comment type="caution">
    <text evidence="2">The sequence shown here is derived from an EMBL/GenBank/DDBJ whole genome shotgun (WGS) entry which is preliminary data.</text>
</comment>
<reference evidence="2 3" key="1">
    <citation type="submission" date="2014-10" db="EMBL/GenBank/DDBJ databases">
        <title>Draft genome of the hookworm Ancylostoma caninum.</title>
        <authorList>
            <person name="Mitreva M."/>
        </authorList>
    </citation>
    <scope>NUCLEOTIDE SEQUENCE [LARGE SCALE GENOMIC DNA]</scope>
    <source>
        <strain evidence="2 3">Baltimore</strain>
    </source>
</reference>
<evidence type="ECO:0000313" key="3">
    <source>
        <dbReference type="Proteomes" id="UP000252519"/>
    </source>
</evidence>
<accession>A0A368FPM6</accession>
<protein>
    <submittedName>
        <fullName evidence="2">Uncharacterized protein</fullName>
    </submittedName>
</protein>
<evidence type="ECO:0000313" key="2">
    <source>
        <dbReference type="EMBL" id="RCN32959.1"/>
    </source>
</evidence>
<keyword evidence="1" id="KW-0472">Membrane</keyword>
<dbReference type="AlphaFoldDB" id="A0A368FPM6"/>
<gene>
    <name evidence="2" type="ORF">ANCCAN_21221</name>
</gene>
<evidence type="ECO:0000256" key="1">
    <source>
        <dbReference type="SAM" id="Phobius"/>
    </source>
</evidence>
<feature type="transmembrane region" description="Helical" evidence="1">
    <location>
        <begin position="12"/>
        <end position="34"/>
    </location>
</feature>
<dbReference type="STRING" id="29170.A0A368FPM6"/>
<sequence>MHRHMQRQGFGVYKLILLLIYGCCFWFLFKYLFWDHIQRRFFPEQDNQDQKYTDLLDRIELPLKLSPSSSYPLNFDGMAL</sequence>
<dbReference type="EMBL" id="JOJR01000997">
    <property type="protein sequence ID" value="RCN32959.1"/>
    <property type="molecule type" value="Genomic_DNA"/>
</dbReference>
<organism evidence="2 3">
    <name type="scientific">Ancylostoma caninum</name>
    <name type="common">Dog hookworm</name>
    <dbReference type="NCBI Taxonomy" id="29170"/>
    <lineage>
        <taxon>Eukaryota</taxon>
        <taxon>Metazoa</taxon>
        <taxon>Ecdysozoa</taxon>
        <taxon>Nematoda</taxon>
        <taxon>Chromadorea</taxon>
        <taxon>Rhabditida</taxon>
        <taxon>Rhabditina</taxon>
        <taxon>Rhabditomorpha</taxon>
        <taxon>Strongyloidea</taxon>
        <taxon>Ancylostomatidae</taxon>
        <taxon>Ancylostomatinae</taxon>
        <taxon>Ancylostoma</taxon>
    </lineage>
</organism>
<keyword evidence="1" id="KW-1133">Transmembrane helix</keyword>
<proteinExistence type="predicted"/>
<name>A0A368FPM6_ANCCA</name>